<dbReference type="AlphaFoldDB" id="A0A7Y3RM24"/>
<dbReference type="EMBL" id="JABFCX010000002">
    <property type="protein sequence ID" value="NNU16095.1"/>
    <property type="molecule type" value="Genomic_DNA"/>
</dbReference>
<dbReference type="InterPro" id="IPR027417">
    <property type="entry name" value="P-loop_NTPase"/>
</dbReference>
<dbReference type="InterPro" id="IPR038726">
    <property type="entry name" value="PDDEXK_AddAB-type"/>
</dbReference>
<protein>
    <submittedName>
        <fullName evidence="3">Double-strand break repair protein AddB</fullName>
    </submittedName>
</protein>
<keyword evidence="4" id="KW-1185">Reference proteome</keyword>
<organism evidence="3 4">
    <name type="scientific">Parvularcula mediterranea</name>
    <dbReference type="NCBI Taxonomy" id="2732508"/>
    <lineage>
        <taxon>Bacteria</taxon>
        <taxon>Pseudomonadati</taxon>
        <taxon>Pseudomonadota</taxon>
        <taxon>Alphaproteobacteria</taxon>
        <taxon>Parvularculales</taxon>
        <taxon>Parvularculaceae</taxon>
        <taxon>Parvularcula</taxon>
    </lineage>
</organism>
<reference evidence="3 4" key="1">
    <citation type="submission" date="2020-05" db="EMBL/GenBank/DDBJ databases">
        <title>Parvularcula mediterraneae sp. nov., isolated from polypropylene straw from shallow seawater of the seashore of Laganas in Zakynthos island, Greece.</title>
        <authorList>
            <person name="Szabo I."/>
            <person name="Al-Omari J."/>
            <person name="Rado J."/>
            <person name="Szerdahelyi G.S."/>
        </authorList>
    </citation>
    <scope>NUCLEOTIDE SEQUENCE [LARGE SCALE GENOMIC DNA]</scope>
    <source>
        <strain evidence="3 4">ZS-1/3</strain>
    </source>
</reference>
<sequence>MAEFEPDREGPSLYAVLPGRPFFDEIVKALLRDFGDDLGVLPSIRIFVPSRRSARALKEAFVRHAPKGVILLPRITATADLSEDDFPTGDLVPGALLSEAPAAAVKRLKLAGIYDKAKLDAGDPVSWHGALMAAGQLSQTSDMLADHGITADDLEALAEAPELGEGAKHWQSILSVLTVVTKDYPRWLAGEGMVDGRVRRAQLLARLGEALARDRSRLILAAGFLGTSPPTEAFLKTVAGLDNGAVVLPALDQAMTDEAWETIEAPHPQSAYKALLEKTFDGLPRSAVRLLGLAESEGAARRELLSMALMPARSTHHWAEAFSSFRERQDAGQALEGLKVAVARTSDEEADFIALKLRSVLEEEGKSAYLVTADRLLGRRVAAKLEGWGIEIDDSGGAPLRGSFRATFLRLIARVMAEPSDAVALAGLIHHQLFGLGMKASDRRPLVAAFDRFLRGRRPREGWDGLAESLTDEWRAFPGKANREDDAVKRCEELLVKLREVFLATRRPDEAPVAQRLEVHLAIAEALAATDSEEGRERLYRFEDGEVLRPHLEQLLAHPDLLGQSSAEDYPDIFDTLLDGPSFRPPGGQHPRLSVYGVLEARLQTADLVIVGGLQEGVWPGDAAVDPFLSRSMRAGLGLPSPDAEIGRVAHDFLDFAAQPEVLLTRAERRGRSPQRASRLMLRLESFLKELDKDGTYDETAQLRAWAAGRFAHEGRATPAKPPRPNPPVDKRPDRLSVSNIGTWLRDPYAIYGDKVLGLRKFRSYDEPFGSRERGDVLHKLFEVFIQGHLEDPVDEIEEELERRLDFVLDAFDVPEEQRLLNSKFLTTGLKVFAAQERKLRERGHAAAIEERGEMALKAGGRDITLRAVADRIDLFTDGGGHIIDYKLGGQASLAEAEHFSPQLFLCAMMLREGCFDPPGAVEPEQISFLRMKFASGEKIDELFPAKVSAKKGQRISSGELLADQLATFERNFYEWLEVQYKDGTPFLSQVRPFKSGSAGDYDELARRSEWAEAQGDDD</sequence>
<feature type="domain" description="PD-(D/E)XK endonuclease-like" evidence="2">
    <location>
        <begin position="735"/>
        <end position="936"/>
    </location>
</feature>
<accession>A0A7Y3RM24</accession>
<name>A0A7Y3RM24_9PROT</name>
<evidence type="ECO:0000259" key="2">
    <source>
        <dbReference type="Pfam" id="PF12705"/>
    </source>
</evidence>
<dbReference type="SUPFAM" id="SSF52540">
    <property type="entry name" value="P-loop containing nucleoside triphosphate hydrolases"/>
    <property type="match status" value="1"/>
</dbReference>
<gene>
    <name evidence="3" type="primary">addB</name>
    <name evidence="3" type="ORF">HK107_07145</name>
</gene>
<dbReference type="RefSeq" id="WP_173198049.1">
    <property type="nucleotide sequence ID" value="NZ_JABFCX010000002.1"/>
</dbReference>
<dbReference type="Pfam" id="PF12705">
    <property type="entry name" value="PDDEXK_1"/>
    <property type="match status" value="1"/>
</dbReference>
<dbReference type="InterPro" id="IPR014153">
    <property type="entry name" value="Ds_break_AddB"/>
</dbReference>
<feature type="region of interest" description="Disordered" evidence="1">
    <location>
        <begin position="714"/>
        <end position="733"/>
    </location>
</feature>
<dbReference type="Proteomes" id="UP000536835">
    <property type="component" value="Unassembled WGS sequence"/>
</dbReference>
<evidence type="ECO:0000313" key="3">
    <source>
        <dbReference type="EMBL" id="NNU16095.1"/>
    </source>
</evidence>
<evidence type="ECO:0000256" key="1">
    <source>
        <dbReference type="SAM" id="MobiDB-lite"/>
    </source>
</evidence>
<evidence type="ECO:0000313" key="4">
    <source>
        <dbReference type="Proteomes" id="UP000536835"/>
    </source>
</evidence>
<proteinExistence type="predicted"/>
<dbReference type="NCBIfam" id="TIGR02786">
    <property type="entry name" value="addB_alphas"/>
    <property type="match status" value="1"/>
</dbReference>
<comment type="caution">
    <text evidence="3">The sequence shown here is derived from an EMBL/GenBank/DDBJ whole genome shotgun (WGS) entry which is preliminary data.</text>
</comment>